<gene>
    <name evidence="2" type="ORF">S01H1_22315</name>
</gene>
<evidence type="ECO:0000313" key="2">
    <source>
        <dbReference type="EMBL" id="GAF87907.1"/>
    </source>
</evidence>
<comment type="caution">
    <text evidence="2">The sequence shown here is derived from an EMBL/GenBank/DDBJ whole genome shotgun (WGS) entry which is preliminary data.</text>
</comment>
<proteinExistence type="predicted"/>
<dbReference type="EMBL" id="BARS01012566">
    <property type="protein sequence ID" value="GAF87907.1"/>
    <property type="molecule type" value="Genomic_DNA"/>
</dbReference>
<evidence type="ECO:0000256" key="1">
    <source>
        <dbReference type="SAM" id="MobiDB-lite"/>
    </source>
</evidence>
<reference evidence="2" key="1">
    <citation type="journal article" date="2014" name="Front. Microbiol.">
        <title>High frequency of phylogenetically diverse reductive dehalogenase-homologous genes in deep subseafloor sedimentary metagenomes.</title>
        <authorList>
            <person name="Kawai M."/>
            <person name="Futagami T."/>
            <person name="Toyoda A."/>
            <person name="Takaki Y."/>
            <person name="Nishi S."/>
            <person name="Hori S."/>
            <person name="Arai W."/>
            <person name="Tsubouchi T."/>
            <person name="Morono Y."/>
            <person name="Uchiyama I."/>
            <person name="Ito T."/>
            <person name="Fujiyama A."/>
            <person name="Inagaki F."/>
            <person name="Takami H."/>
        </authorList>
    </citation>
    <scope>NUCLEOTIDE SEQUENCE</scope>
    <source>
        <strain evidence="2">Expedition CK06-06</strain>
    </source>
</reference>
<sequence>FCGNKDQRRLGFLEVESFEGYRVDVCEGCKRYVKTVDRRSLVEPITLELADVLTAELDEAALGRGYGLRAADGGDNDHHGERQNNGGCVSPKS</sequence>
<feature type="region of interest" description="Disordered" evidence="1">
    <location>
        <begin position="71"/>
        <end position="93"/>
    </location>
</feature>
<accession>X0TIB9</accession>
<feature type="non-terminal residue" evidence="2">
    <location>
        <position position="1"/>
    </location>
</feature>
<organism evidence="2">
    <name type="scientific">marine sediment metagenome</name>
    <dbReference type="NCBI Taxonomy" id="412755"/>
    <lineage>
        <taxon>unclassified sequences</taxon>
        <taxon>metagenomes</taxon>
        <taxon>ecological metagenomes</taxon>
    </lineage>
</organism>
<dbReference type="Gene3D" id="3.90.1670.10">
    <property type="entry name" value="FdhE-like domain"/>
    <property type="match status" value="1"/>
</dbReference>
<dbReference type="InterPro" id="IPR024064">
    <property type="entry name" value="FdhE-like_sf"/>
</dbReference>
<protein>
    <submittedName>
        <fullName evidence="2">Uncharacterized protein</fullName>
    </submittedName>
</protein>
<dbReference type="SUPFAM" id="SSF144020">
    <property type="entry name" value="FdhE-like"/>
    <property type="match status" value="1"/>
</dbReference>
<feature type="compositionally biased region" description="Polar residues" evidence="1">
    <location>
        <begin position="83"/>
        <end position="93"/>
    </location>
</feature>
<name>X0TIB9_9ZZZZ</name>
<dbReference type="AlphaFoldDB" id="X0TIB9"/>